<gene>
    <name evidence="2" type="ORF">GCM10010140_60450</name>
</gene>
<organism evidence="2 3">
    <name type="scientific">Streptosporangium pseudovulgare</name>
    <dbReference type="NCBI Taxonomy" id="35765"/>
    <lineage>
        <taxon>Bacteria</taxon>
        <taxon>Bacillati</taxon>
        <taxon>Actinomycetota</taxon>
        <taxon>Actinomycetes</taxon>
        <taxon>Streptosporangiales</taxon>
        <taxon>Streptosporangiaceae</taxon>
        <taxon>Streptosporangium</taxon>
    </lineage>
</organism>
<proteinExistence type="predicted"/>
<dbReference type="EMBL" id="BMQJ01000018">
    <property type="protein sequence ID" value="GGQ22130.1"/>
    <property type="molecule type" value="Genomic_DNA"/>
</dbReference>
<dbReference type="Proteomes" id="UP000611554">
    <property type="component" value="Unassembled WGS sequence"/>
</dbReference>
<evidence type="ECO:0000313" key="2">
    <source>
        <dbReference type="EMBL" id="GGQ22130.1"/>
    </source>
</evidence>
<reference evidence="3" key="1">
    <citation type="journal article" date="2019" name="Int. J. Syst. Evol. Microbiol.">
        <title>The Global Catalogue of Microorganisms (GCM) 10K type strain sequencing project: providing services to taxonomists for standard genome sequencing and annotation.</title>
        <authorList>
            <consortium name="The Broad Institute Genomics Platform"/>
            <consortium name="The Broad Institute Genome Sequencing Center for Infectious Disease"/>
            <person name="Wu L."/>
            <person name="Ma J."/>
        </authorList>
    </citation>
    <scope>NUCLEOTIDE SEQUENCE [LARGE SCALE GENOMIC DNA]</scope>
    <source>
        <strain evidence="3">JCM 3115</strain>
    </source>
</reference>
<keyword evidence="3" id="KW-1185">Reference proteome</keyword>
<sequence>MCARITARTWRDKSGAIAVTGAFPQAGLLDIKLYVNRLSLPAVLGLWAAHSYFAAGGTNPSGGPLSSGPGKSRSSCGADDLVAEDGREGFADQAVQSRRAS</sequence>
<comment type="caution">
    <text evidence="2">The sequence shown here is derived from an EMBL/GenBank/DDBJ whole genome shotgun (WGS) entry which is preliminary data.</text>
</comment>
<name>A0ABQ2RCH1_9ACTN</name>
<accession>A0ABQ2RCH1</accession>
<feature type="region of interest" description="Disordered" evidence="1">
    <location>
        <begin position="59"/>
        <end position="79"/>
    </location>
</feature>
<feature type="compositionally biased region" description="Low complexity" evidence="1">
    <location>
        <begin position="59"/>
        <end position="77"/>
    </location>
</feature>
<evidence type="ECO:0000313" key="3">
    <source>
        <dbReference type="Proteomes" id="UP000611554"/>
    </source>
</evidence>
<protein>
    <submittedName>
        <fullName evidence="2">Uncharacterized protein</fullName>
    </submittedName>
</protein>
<evidence type="ECO:0000256" key="1">
    <source>
        <dbReference type="SAM" id="MobiDB-lite"/>
    </source>
</evidence>